<organism evidence="2 3">
    <name type="scientific">Pseudaminobacter soli</name>
    <name type="common">ex Zhang et al. 2022</name>
    <dbReference type="NCBI Taxonomy" id="2831468"/>
    <lineage>
        <taxon>Bacteria</taxon>
        <taxon>Pseudomonadati</taxon>
        <taxon>Pseudomonadota</taxon>
        <taxon>Alphaproteobacteria</taxon>
        <taxon>Hyphomicrobiales</taxon>
        <taxon>Phyllobacteriaceae</taxon>
        <taxon>Pseudaminobacter</taxon>
    </lineage>
</organism>
<dbReference type="EMBL" id="JAGWCR010000024">
    <property type="protein sequence ID" value="MBS3652358.1"/>
    <property type="molecule type" value="Genomic_DNA"/>
</dbReference>
<evidence type="ECO:0000313" key="3">
    <source>
        <dbReference type="Proteomes" id="UP000680348"/>
    </source>
</evidence>
<comment type="caution">
    <text evidence="2">The sequence shown here is derived from an EMBL/GenBank/DDBJ whole genome shotgun (WGS) entry which is preliminary data.</text>
</comment>
<dbReference type="RefSeq" id="WP_188257910.1">
    <property type="nucleotide sequence ID" value="NZ_JABVCF010000024.1"/>
</dbReference>
<keyword evidence="3" id="KW-1185">Reference proteome</keyword>
<evidence type="ECO:0000256" key="1">
    <source>
        <dbReference type="SAM" id="MobiDB-lite"/>
    </source>
</evidence>
<dbReference type="Proteomes" id="UP000680348">
    <property type="component" value="Unassembled WGS sequence"/>
</dbReference>
<accession>A0A942E749</accession>
<dbReference type="AlphaFoldDB" id="A0A942E749"/>
<feature type="region of interest" description="Disordered" evidence="1">
    <location>
        <begin position="76"/>
        <end position="97"/>
    </location>
</feature>
<evidence type="ECO:0000313" key="2">
    <source>
        <dbReference type="EMBL" id="MBS3652358.1"/>
    </source>
</evidence>
<name>A0A942E749_9HYPH</name>
<sequence>MSSTYLTSNDMKMIERLLAEAPKDETYASSEVETAQVRLLIHAFESGISTEAELRGRLVSDNLTRGGTRTEVQRRIDNDTNGTRRRAREMKERHQLV</sequence>
<reference evidence="2" key="1">
    <citation type="submission" date="2021-04" db="EMBL/GenBank/DDBJ databases">
        <title>Pseudaminobacter soli sp. nov., isolated from paddy soil contaminated by heavy metals.</title>
        <authorList>
            <person name="Zhang K."/>
        </authorList>
    </citation>
    <scope>NUCLEOTIDE SEQUENCE</scope>
    <source>
        <strain evidence="2">19-2017</strain>
    </source>
</reference>
<gene>
    <name evidence="2" type="ORF">KEU06_27585</name>
</gene>
<proteinExistence type="predicted"/>
<protein>
    <submittedName>
        <fullName evidence="2">Uncharacterized protein</fullName>
    </submittedName>
</protein>